<protein>
    <submittedName>
        <fullName evidence="2">Calsyntenin-1</fullName>
    </submittedName>
</protein>
<evidence type="ECO:0000256" key="1">
    <source>
        <dbReference type="SAM" id="MobiDB-lite"/>
    </source>
</evidence>
<dbReference type="GO" id="GO:0009986">
    <property type="term" value="C:cell surface"/>
    <property type="evidence" value="ECO:0007669"/>
    <property type="project" value="TreeGrafter"/>
</dbReference>
<organism evidence="2 3">
    <name type="scientific">Eumeta variegata</name>
    <name type="common">Bagworm moth</name>
    <name type="synonym">Eumeta japonica</name>
    <dbReference type="NCBI Taxonomy" id="151549"/>
    <lineage>
        <taxon>Eukaryota</taxon>
        <taxon>Metazoa</taxon>
        <taxon>Ecdysozoa</taxon>
        <taxon>Arthropoda</taxon>
        <taxon>Hexapoda</taxon>
        <taxon>Insecta</taxon>
        <taxon>Pterygota</taxon>
        <taxon>Neoptera</taxon>
        <taxon>Endopterygota</taxon>
        <taxon>Lepidoptera</taxon>
        <taxon>Glossata</taxon>
        <taxon>Ditrysia</taxon>
        <taxon>Tineoidea</taxon>
        <taxon>Psychidae</taxon>
        <taxon>Oiketicinae</taxon>
        <taxon>Eumeta</taxon>
    </lineage>
</organism>
<dbReference type="PANTHER" id="PTHR14139:SF2">
    <property type="entry name" value="CALSYNTENIN-1"/>
    <property type="match status" value="1"/>
</dbReference>
<keyword evidence="3" id="KW-1185">Reference proteome</keyword>
<dbReference type="InterPro" id="IPR015919">
    <property type="entry name" value="Cadherin-like_sf"/>
</dbReference>
<dbReference type="EMBL" id="BGZK01000648">
    <property type="protein sequence ID" value="GBP54492.1"/>
    <property type="molecule type" value="Genomic_DNA"/>
</dbReference>
<dbReference type="GO" id="GO:0051965">
    <property type="term" value="P:positive regulation of synapse assembly"/>
    <property type="evidence" value="ECO:0007669"/>
    <property type="project" value="TreeGrafter"/>
</dbReference>
<dbReference type="OrthoDB" id="10012272at2759"/>
<sequence>MERSRLTPRPERPTTSKQVRVEKHTVIRHHVCYLVKILFEQVYNTYVSLHRFIPPTSGCASPHDRLPRPCPFVDVAYRRRAENEPSSDTVPVHITVTDVNEYAPVWSRPAYVRAVDEGRLYDELVRVEATDRDCTPRYGDICKYEIRADPERPQPFTIDNEGRHPRAAPRPAAL</sequence>
<dbReference type="GO" id="GO:0050806">
    <property type="term" value="P:positive regulation of synaptic transmission"/>
    <property type="evidence" value="ECO:0007669"/>
    <property type="project" value="TreeGrafter"/>
</dbReference>
<accession>A0A4C1WV36</accession>
<evidence type="ECO:0000313" key="3">
    <source>
        <dbReference type="Proteomes" id="UP000299102"/>
    </source>
</evidence>
<dbReference type="STRING" id="151549.A0A4C1WV36"/>
<dbReference type="PANTHER" id="PTHR14139">
    <property type="entry name" value="CALSYNTENIN"/>
    <property type="match status" value="1"/>
</dbReference>
<dbReference type="GO" id="GO:0045211">
    <property type="term" value="C:postsynaptic membrane"/>
    <property type="evidence" value="ECO:0007669"/>
    <property type="project" value="TreeGrafter"/>
</dbReference>
<proteinExistence type="predicted"/>
<reference evidence="2 3" key="1">
    <citation type="journal article" date="2019" name="Commun. Biol.">
        <title>The bagworm genome reveals a unique fibroin gene that provides high tensile strength.</title>
        <authorList>
            <person name="Kono N."/>
            <person name="Nakamura H."/>
            <person name="Ohtoshi R."/>
            <person name="Tomita M."/>
            <person name="Numata K."/>
            <person name="Arakawa K."/>
        </authorList>
    </citation>
    <scope>NUCLEOTIDE SEQUENCE [LARGE SCALE GENOMIC DNA]</scope>
</reference>
<dbReference type="GO" id="GO:0005509">
    <property type="term" value="F:calcium ion binding"/>
    <property type="evidence" value="ECO:0007669"/>
    <property type="project" value="InterPro"/>
</dbReference>
<dbReference type="Proteomes" id="UP000299102">
    <property type="component" value="Unassembled WGS sequence"/>
</dbReference>
<dbReference type="SUPFAM" id="SSF49313">
    <property type="entry name" value="Cadherin-like"/>
    <property type="match status" value="1"/>
</dbReference>
<feature type="region of interest" description="Disordered" evidence="1">
    <location>
        <begin position="152"/>
        <end position="174"/>
    </location>
</feature>
<evidence type="ECO:0000313" key="2">
    <source>
        <dbReference type="EMBL" id="GBP54492.1"/>
    </source>
</evidence>
<comment type="caution">
    <text evidence="2">The sequence shown here is derived from an EMBL/GenBank/DDBJ whole genome shotgun (WGS) entry which is preliminary data.</text>
</comment>
<gene>
    <name evidence="2" type="primary">Cals</name>
    <name evidence="2" type="ORF">EVAR_47363_1</name>
</gene>
<dbReference type="AlphaFoldDB" id="A0A4C1WV36"/>
<name>A0A4C1WV36_EUMVA</name>